<protein>
    <submittedName>
        <fullName evidence="1">Uncharacterized protein</fullName>
    </submittedName>
</protein>
<gene>
    <name evidence="1" type="ORF">L9F63_005929</name>
</gene>
<evidence type="ECO:0000313" key="2">
    <source>
        <dbReference type="Proteomes" id="UP001233999"/>
    </source>
</evidence>
<comment type="caution">
    <text evidence="1">The sequence shown here is derived from an EMBL/GenBank/DDBJ whole genome shotgun (WGS) entry which is preliminary data.</text>
</comment>
<reference evidence="1" key="2">
    <citation type="submission" date="2023-05" db="EMBL/GenBank/DDBJ databases">
        <authorList>
            <person name="Fouks B."/>
        </authorList>
    </citation>
    <scope>NUCLEOTIDE SEQUENCE</scope>
    <source>
        <strain evidence="1">Stay&amp;Tobe</strain>
        <tissue evidence="1">Testes</tissue>
    </source>
</reference>
<keyword evidence="2" id="KW-1185">Reference proteome</keyword>
<name>A0AAD8E5H1_DIPPU</name>
<sequence>LFNCATSGIFGSIACLADSTASSISKANLLGSAAGKDAVNLGIEDAKLLPSLGKCTADGVTSSSTQFAALAASEISCILKG</sequence>
<feature type="non-terminal residue" evidence="1">
    <location>
        <position position="1"/>
    </location>
</feature>
<dbReference type="AlphaFoldDB" id="A0AAD8E5H1"/>
<accession>A0AAD8E5H1</accession>
<organism evidence="1 2">
    <name type="scientific">Diploptera punctata</name>
    <name type="common">Pacific beetle cockroach</name>
    <dbReference type="NCBI Taxonomy" id="6984"/>
    <lineage>
        <taxon>Eukaryota</taxon>
        <taxon>Metazoa</taxon>
        <taxon>Ecdysozoa</taxon>
        <taxon>Arthropoda</taxon>
        <taxon>Hexapoda</taxon>
        <taxon>Insecta</taxon>
        <taxon>Pterygota</taxon>
        <taxon>Neoptera</taxon>
        <taxon>Polyneoptera</taxon>
        <taxon>Dictyoptera</taxon>
        <taxon>Blattodea</taxon>
        <taxon>Blaberoidea</taxon>
        <taxon>Blaberidae</taxon>
        <taxon>Diplopterinae</taxon>
        <taxon>Diploptera</taxon>
    </lineage>
</organism>
<evidence type="ECO:0000313" key="1">
    <source>
        <dbReference type="EMBL" id="KAJ9577556.1"/>
    </source>
</evidence>
<reference evidence="1" key="1">
    <citation type="journal article" date="2023" name="IScience">
        <title>Live-bearing cockroach genome reveals convergent evolutionary mechanisms linked to viviparity in insects and beyond.</title>
        <authorList>
            <person name="Fouks B."/>
            <person name="Harrison M.C."/>
            <person name="Mikhailova A.A."/>
            <person name="Marchal E."/>
            <person name="English S."/>
            <person name="Carruthers M."/>
            <person name="Jennings E.C."/>
            <person name="Chiamaka E.L."/>
            <person name="Frigard R.A."/>
            <person name="Pippel M."/>
            <person name="Attardo G.M."/>
            <person name="Benoit J.B."/>
            <person name="Bornberg-Bauer E."/>
            <person name="Tobe S.S."/>
        </authorList>
    </citation>
    <scope>NUCLEOTIDE SEQUENCE</scope>
    <source>
        <strain evidence="1">Stay&amp;Tobe</strain>
    </source>
</reference>
<dbReference type="Proteomes" id="UP001233999">
    <property type="component" value="Unassembled WGS sequence"/>
</dbReference>
<dbReference type="EMBL" id="JASPKZ010009355">
    <property type="protein sequence ID" value="KAJ9577556.1"/>
    <property type="molecule type" value="Genomic_DNA"/>
</dbReference>
<proteinExistence type="predicted"/>